<dbReference type="InterPro" id="IPR050131">
    <property type="entry name" value="Peptidase_S8_subtilisin-like"/>
</dbReference>
<dbReference type="InterPro" id="IPR022398">
    <property type="entry name" value="Peptidase_S8_His-AS"/>
</dbReference>
<feature type="chain" id="PRO_5009513447" description="Peptidase S8/S53 domain-containing protein" evidence="7">
    <location>
        <begin position="24"/>
        <end position="747"/>
    </location>
</feature>
<name>A0A1F4Q124_UNCSA</name>
<dbReference type="Pfam" id="PF00082">
    <property type="entry name" value="Peptidase_S8"/>
    <property type="match status" value="1"/>
</dbReference>
<dbReference type="PROSITE" id="PS51892">
    <property type="entry name" value="SUBTILASE"/>
    <property type="match status" value="1"/>
</dbReference>
<accession>A0A1F4Q124</accession>
<keyword evidence="7" id="KW-0732">Signal</keyword>
<evidence type="ECO:0000256" key="6">
    <source>
        <dbReference type="RuleBase" id="RU003355"/>
    </source>
</evidence>
<evidence type="ECO:0000256" key="1">
    <source>
        <dbReference type="ARBA" id="ARBA00011073"/>
    </source>
</evidence>
<dbReference type="GO" id="GO:0006508">
    <property type="term" value="P:proteolysis"/>
    <property type="evidence" value="ECO:0007669"/>
    <property type="project" value="UniProtKB-KW"/>
</dbReference>
<evidence type="ECO:0000256" key="5">
    <source>
        <dbReference type="PROSITE-ProRule" id="PRU01240"/>
    </source>
</evidence>
<dbReference type="InterPro" id="IPR036852">
    <property type="entry name" value="Peptidase_S8/S53_dom_sf"/>
</dbReference>
<evidence type="ECO:0000259" key="8">
    <source>
        <dbReference type="Pfam" id="PF00082"/>
    </source>
</evidence>
<dbReference type="PROSITE" id="PS00138">
    <property type="entry name" value="SUBTILASE_SER"/>
    <property type="match status" value="1"/>
</dbReference>
<dbReference type="InterPro" id="IPR000209">
    <property type="entry name" value="Peptidase_S8/S53_dom"/>
</dbReference>
<dbReference type="EMBL" id="METM01000031">
    <property type="protein sequence ID" value="OGB88972.1"/>
    <property type="molecule type" value="Genomic_DNA"/>
</dbReference>
<evidence type="ECO:0000256" key="2">
    <source>
        <dbReference type="ARBA" id="ARBA00022670"/>
    </source>
</evidence>
<comment type="caution">
    <text evidence="9">The sequence shown here is derived from an EMBL/GenBank/DDBJ whole genome shotgun (WGS) entry which is preliminary data.</text>
</comment>
<dbReference type="PROSITE" id="PS00137">
    <property type="entry name" value="SUBTILASE_HIS"/>
    <property type="match status" value="1"/>
</dbReference>
<evidence type="ECO:0000256" key="3">
    <source>
        <dbReference type="ARBA" id="ARBA00022801"/>
    </source>
</evidence>
<gene>
    <name evidence="9" type="ORF">A2625_04510</name>
</gene>
<dbReference type="Gene3D" id="2.60.40.4070">
    <property type="match status" value="1"/>
</dbReference>
<dbReference type="PROSITE" id="PS00136">
    <property type="entry name" value="SUBTILASE_ASP"/>
    <property type="match status" value="1"/>
</dbReference>
<dbReference type="Gene3D" id="2.60.40.10">
    <property type="entry name" value="Immunoglobulins"/>
    <property type="match status" value="1"/>
</dbReference>
<dbReference type="InterPro" id="IPR023828">
    <property type="entry name" value="Peptidase_S8_Ser-AS"/>
</dbReference>
<feature type="active site" description="Charge relay system" evidence="5">
    <location>
        <position position="383"/>
    </location>
</feature>
<organism evidence="9 10">
    <name type="scientific">candidate division WOR-1 bacterium RIFCSPHIGHO2_01_FULL_53_15</name>
    <dbReference type="NCBI Taxonomy" id="1802564"/>
    <lineage>
        <taxon>Bacteria</taxon>
        <taxon>Bacillati</taxon>
        <taxon>Saganbacteria</taxon>
    </lineage>
</organism>
<feature type="active site" description="Charge relay system" evidence="5">
    <location>
        <position position="167"/>
    </location>
</feature>
<evidence type="ECO:0000256" key="4">
    <source>
        <dbReference type="ARBA" id="ARBA00022825"/>
    </source>
</evidence>
<dbReference type="InterPro" id="IPR013783">
    <property type="entry name" value="Ig-like_fold"/>
</dbReference>
<dbReference type="PRINTS" id="PR00723">
    <property type="entry name" value="SUBTILISIN"/>
</dbReference>
<dbReference type="SUPFAM" id="SSF52743">
    <property type="entry name" value="Subtilisin-like"/>
    <property type="match status" value="1"/>
</dbReference>
<dbReference type="InterPro" id="IPR023827">
    <property type="entry name" value="Peptidase_S8_Asp-AS"/>
</dbReference>
<dbReference type="GO" id="GO:0004252">
    <property type="term" value="F:serine-type endopeptidase activity"/>
    <property type="evidence" value="ECO:0007669"/>
    <property type="project" value="UniProtKB-UniRule"/>
</dbReference>
<dbReference type="AlphaFoldDB" id="A0A1F4Q124"/>
<dbReference type="PANTHER" id="PTHR43806">
    <property type="entry name" value="PEPTIDASE S8"/>
    <property type="match status" value="1"/>
</dbReference>
<evidence type="ECO:0000256" key="7">
    <source>
        <dbReference type="SAM" id="SignalP"/>
    </source>
</evidence>
<dbReference type="Proteomes" id="UP000178724">
    <property type="component" value="Unassembled WGS sequence"/>
</dbReference>
<keyword evidence="2 5" id="KW-0645">Protease</keyword>
<keyword evidence="4 5" id="KW-0720">Serine protease</keyword>
<keyword evidence="3 5" id="KW-0378">Hydrolase</keyword>
<proteinExistence type="inferred from homology"/>
<feature type="domain" description="Peptidase S8/S53" evidence="8">
    <location>
        <begin position="160"/>
        <end position="412"/>
    </location>
</feature>
<feature type="signal peptide" evidence="7">
    <location>
        <begin position="1"/>
        <end position="23"/>
    </location>
</feature>
<evidence type="ECO:0000313" key="10">
    <source>
        <dbReference type="Proteomes" id="UP000178724"/>
    </source>
</evidence>
<evidence type="ECO:0000313" key="9">
    <source>
        <dbReference type="EMBL" id="OGB88972.1"/>
    </source>
</evidence>
<dbReference type="Gene3D" id="3.40.50.200">
    <property type="entry name" value="Peptidase S8/S53 domain"/>
    <property type="match status" value="1"/>
</dbReference>
<dbReference type="InterPro" id="IPR015500">
    <property type="entry name" value="Peptidase_S8_subtilisin-rel"/>
</dbReference>
<dbReference type="PANTHER" id="PTHR43806:SF11">
    <property type="entry name" value="CEREVISIN-RELATED"/>
    <property type="match status" value="1"/>
</dbReference>
<protein>
    <recommendedName>
        <fullName evidence="8">Peptidase S8/S53 domain-containing protein</fullName>
    </recommendedName>
</protein>
<dbReference type="InterPro" id="IPR026444">
    <property type="entry name" value="Secre_tail"/>
</dbReference>
<reference evidence="9 10" key="1">
    <citation type="journal article" date="2016" name="Nat. Commun.">
        <title>Thousands of microbial genomes shed light on interconnected biogeochemical processes in an aquifer system.</title>
        <authorList>
            <person name="Anantharaman K."/>
            <person name="Brown C.T."/>
            <person name="Hug L.A."/>
            <person name="Sharon I."/>
            <person name="Castelle C.J."/>
            <person name="Probst A.J."/>
            <person name="Thomas B.C."/>
            <person name="Singh A."/>
            <person name="Wilkins M.J."/>
            <person name="Karaoz U."/>
            <person name="Brodie E.L."/>
            <person name="Williams K.H."/>
            <person name="Hubbard S.S."/>
            <person name="Banfield J.F."/>
        </authorList>
    </citation>
    <scope>NUCLEOTIDE SEQUENCE [LARGE SCALE GENOMIC DNA]</scope>
</reference>
<comment type="similarity">
    <text evidence="1 5 6">Belongs to the peptidase S8 family.</text>
</comment>
<feature type="active site" description="Charge relay system" evidence="5">
    <location>
        <position position="202"/>
    </location>
</feature>
<sequence>MLCRKNICSLLFACCLLAGTALAELVPNQVIVKFKPGIVKLPRGLAVAGIKAAAVSAASVRALNAKYKVAEFKQMYTDALAIRPDWKHLDNEYILTFSATADVIRARDEYKKDASVVTASANSYVRAFDITPNDPFYSEQWGLVKIKAPAGWVKTTGTNESIIAILDTGINYDHEDFSGKVDLADAKNYVSGGTDPLDDFGHGTAVSGIIGAVTDNSLGIAGLDWHAKLLPIKVLDSSGSGDISDISEALAYLTAKKTAGKNIVAANMSLGQYNTGADHYTEEDPASLKERCQEAYNAGIVLVAAAGNGNVDWNTYPAYYSTVLAVAATDQDDKRSVWTGIDPDTGQTQASNYASWVDVAAPGSGIFSTVMSGSYANGWNGTSLASPFVAGLAGLIKAVNPALSPASVYAQIAGLADNIDALNPGYAGKLGSGRINVYRSLAGLVSEITSPASGEYIRGTKTITGTAGGWNFASFEVAALKSGGVEETIIVSTTSVESGTLAAWNTAAGRYGPYTVRLLVWGAGGTSSEADVSVVVDNVTPEAAIVSPASGASISGRITITGRATDEYFDHYILEYGAGGSPASYQSLGAFYAPVEGGVLATWETAGLAGTYALRLTVYDRVGNVSVEAVSLNILSETPTKAVQAEGALPLTFALPNPFVRTSTTETTFSYSLAGNFNATIYLFDVNGSLVWQKSYAAGENGGKAGANSPSWDGLNLYGASVASGVYLYQVTADKKVIGRGKVIVLN</sequence>
<dbReference type="NCBIfam" id="TIGR04183">
    <property type="entry name" value="Por_Secre_tail"/>
    <property type="match status" value="1"/>
</dbReference>